<feature type="transmembrane region" description="Helical" evidence="6">
    <location>
        <begin position="58"/>
        <end position="81"/>
    </location>
</feature>
<evidence type="ECO:0000256" key="5">
    <source>
        <dbReference type="ARBA" id="ARBA00023136"/>
    </source>
</evidence>
<evidence type="ECO:0000256" key="4">
    <source>
        <dbReference type="ARBA" id="ARBA00022989"/>
    </source>
</evidence>
<evidence type="ECO:0000256" key="6">
    <source>
        <dbReference type="SAM" id="Phobius"/>
    </source>
</evidence>
<dbReference type="PANTHER" id="PTHR42709:SF6">
    <property type="entry name" value="UNDECAPRENYL PHOSPHATE TRANSPORTER A"/>
    <property type="match status" value="1"/>
</dbReference>
<dbReference type="GO" id="GO:0005886">
    <property type="term" value="C:plasma membrane"/>
    <property type="evidence" value="ECO:0007669"/>
    <property type="project" value="UniProtKB-SubCell"/>
</dbReference>
<organism evidence="8 9">
    <name type="scientific">Methanobacterium congolense</name>
    <dbReference type="NCBI Taxonomy" id="118062"/>
    <lineage>
        <taxon>Archaea</taxon>
        <taxon>Methanobacteriati</taxon>
        <taxon>Methanobacteriota</taxon>
        <taxon>Methanomada group</taxon>
        <taxon>Methanobacteria</taxon>
        <taxon>Methanobacteriales</taxon>
        <taxon>Methanobacteriaceae</taxon>
        <taxon>Methanobacterium</taxon>
    </lineage>
</organism>
<keyword evidence="3 6" id="KW-0812">Transmembrane</keyword>
<keyword evidence="9" id="KW-1185">Reference proteome</keyword>
<evidence type="ECO:0000256" key="2">
    <source>
        <dbReference type="ARBA" id="ARBA00022475"/>
    </source>
</evidence>
<feature type="domain" description="VTT" evidence="7">
    <location>
        <begin position="37"/>
        <end position="165"/>
    </location>
</feature>
<dbReference type="GeneID" id="30412245"/>
<evidence type="ECO:0000259" key="7">
    <source>
        <dbReference type="Pfam" id="PF09335"/>
    </source>
</evidence>
<feature type="transmembrane region" description="Helical" evidence="6">
    <location>
        <begin position="145"/>
        <end position="165"/>
    </location>
</feature>
<dbReference type="Proteomes" id="UP000094707">
    <property type="component" value="Chromosome I"/>
</dbReference>
<accession>A0A1D3L3B9</accession>
<sequence length="215" mass="23991">MFSIIEFVSSFVINLISSLGYWGVFIGMTLESACIPLPSEIIMPFSGFVVWQGSTNMTLWGITLIGALGNLFGALIAYFVGLKGGRPLLEKYGKYVLVTKSRLALADKWFDRYGYEAVLVSRVLPGIRTFISLPAGITGMDLKKFVAYTFLGSLPWCFVLGYIGVQLGPRWEIIRGYFHTLDMLVVVGLVVFIGYMIYKYAGKTSEIQKLDENEK</sequence>
<feature type="transmembrane region" description="Helical" evidence="6">
    <location>
        <begin position="12"/>
        <end position="38"/>
    </location>
</feature>
<dbReference type="RefSeq" id="WP_071907071.1">
    <property type="nucleotide sequence ID" value="NZ_LT607756.1"/>
</dbReference>
<reference evidence="8 9" key="1">
    <citation type="submission" date="2016-08" db="EMBL/GenBank/DDBJ databases">
        <authorList>
            <person name="Seilhamer J.J."/>
        </authorList>
    </citation>
    <scope>NUCLEOTIDE SEQUENCE [LARGE SCALE GENOMIC DNA]</scope>
    <source>
        <strain evidence="8">Buetzberg</strain>
    </source>
</reference>
<dbReference type="KEGG" id="mcub:MCBB_1403"/>
<protein>
    <submittedName>
        <fullName evidence="8">Putative membrane protein YkoX</fullName>
    </submittedName>
</protein>
<dbReference type="PATRIC" id="fig|129848.4.peg.1431"/>
<dbReference type="Pfam" id="PF09335">
    <property type="entry name" value="VTT_dom"/>
    <property type="match status" value="1"/>
</dbReference>
<evidence type="ECO:0000256" key="3">
    <source>
        <dbReference type="ARBA" id="ARBA00022692"/>
    </source>
</evidence>
<keyword evidence="4 6" id="KW-1133">Transmembrane helix</keyword>
<keyword evidence="2" id="KW-1003">Cell membrane</keyword>
<proteinExistence type="predicted"/>
<evidence type="ECO:0000313" key="8">
    <source>
        <dbReference type="EMBL" id="SCG85960.1"/>
    </source>
</evidence>
<comment type="subcellular location">
    <subcellularLocation>
        <location evidence="1">Cell membrane</location>
        <topology evidence="1">Multi-pass membrane protein</topology>
    </subcellularLocation>
</comment>
<dbReference type="InterPro" id="IPR032816">
    <property type="entry name" value="VTT_dom"/>
</dbReference>
<dbReference type="AlphaFoldDB" id="A0A1D3L3B9"/>
<name>A0A1D3L3B9_9EURY</name>
<gene>
    <name evidence="8" type="primary">ykoX1</name>
    <name evidence="8" type="ORF">MCBB_1403</name>
</gene>
<dbReference type="EMBL" id="LT607756">
    <property type="protein sequence ID" value="SCG85960.1"/>
    <property type="molecule type" value="Genomic_DNA"/>
</dbReference>
<dbReference type="InterPro" id="IPR051311">
    <property type="entry name" value="DedA_domain"/>
</dbReference>
<dbReference type="PANTHER" id="PTHR42709">
    <property type="entry name" value="ALKALINE PHOSPHATASE LIKE PROTEIN"/>
    <property type="match status" value="1"/>
</dbReference>
<keyword evidence="5 6" id="KW-0472">Membrane</keyword>
<evidence type="ECO:0000256" key="1">
    <source>
        <dbReference type="ARBA" id="ARBA00004651"/>
    </source>
</evidence>
<evidence type="ECO:0000313" key="9">
    <source>
        <dbReference type="Proteomes" id="UP000094707"/>
    </source>
</evidence>
<feature type="transmembrane region" description="Helical" evidence="6">
    <location>
        <begin position="177"/>
        <end position="198"/>
    </location>
</feature>
<dbReference type="OrthoDB" id="204088at2157"/>